<protein>
    <submittedName>
        <fullName evidence="5">Uncharacterized protein</fullName>
    </submittedName>
</protein>
<feature type="transmembrane region" description="Helical" evidence="4">
    <location>
        <begin position="1262"/>
        <end position="1284"/>
    </location>
</feature>
<feature type="compositionally biased region" description="Pro residues" evidence="3">
    <location>
        <begin position="1535"/>
        <end position="1551"/>
    </location>
</feature>
<dbReference type="Gene3D" id="1.25.10.10">
    <property type="entry name" value="Leucine-rich Repeat Variant"/>
    <property type="match status" value="1"/>
</dbReference>
<dbReference type="PROSITE" id="PS50077">
    <property type="entry name" value="HEAT_REPEAT"/>
    <property type="match status" value="2"/>
</dbReference>
<evidence type="ECO:0000256" key="1">
    <source>
        <dbReference type="ARBA" id="ARBA00022737"/>
    </source>
</evidence>
<dbReference type="GO" id="GO:0005737">
    <property type="term" value="C:cytoplasm"/>
    <property type="evidence" value="ECO:0007669"/>
    <property type="project" value="TreeGrafter"/>
</dbReference>
<dbReference type="Proteomes" id="UP000054270">
    <property type="component" value="Unassembled WGS sequence"/>
</dbReference>
<feature type="compositionally biased region" description="Polar residues" evidence="3">
    <location>
        <begin position="914"/>
        <end position="924"/>
    </location>
</feature>
<name>A0A0D2Q711_HYPSF</name>
<feature type="compositionally biased region" description="Low complexity" evidence="3">
    <location>
        <begin position="968"/>
        <end position="977"/>
    </location>
</feature>
<feature type="repeat" description="HEAT" evidence="2">
    <location>
        <begin position="643"/>
        <end position="681"/>
    </location>
</feature>
<dbReference type="InterPro" id="IPR016024">
    <property type="entry name" value="ARM-type_fold"/>
</dbReference>
<dbReference type="EMBL" id="KN817524">
    <property type="protein sequence ID" value="KJA27555.1"/>
    <property type="molecule type" value="Genomic_DNA"/>
</dbReference>
<feature type="region of interest" description="Disordered" evidence="3">
    <location>
        <begin position="244"/>
        <end position="276"/>
    </location>
</feature>
<feature type="compositionally biased region" description="Low complexity" evidence="3">
    <location>
        <begin position="1556"/>
        <end position="1569"/>
    </location>
</feature>
<accession>A0A0D2Q711</accession>
<keyword evidence="6" id="KW-1185">Reference proteome</keyword>
<feature type="transmembrane region" description="Helical" evidence="4">
    <location>
        <begin position="1117"/>
        <end position="1134"/>
    </location>
</feature>
<gene>
    <name evidence="5" type="ORF">HYPSUDRAFT_198285</name>
</gene>
<feature type="transmembrane region" description="Helical" evidence="4">
    <location>
        <begin position="1171"/>
        <end position="1190"/>
    </location>
</feature>
<feature type="compositionally biased region" description="Basic and acidic residues" evidence="3">
    <location>
        <begin position="1586"/>
        <end position="1595"/>
    </location>
</feature>
<dbReference type="GO" id="GO:0019888">
    <property type="term" value="F:protein phosphatase regulator activity"/>
    <property type="evidence" value="ECO:0007669"/>
    <property type="project" value="TreeGrafter"/>
</dbReference>
<dbReference type="SMART" id="SM00567">
    <property type="entry name" value="EZ_HEAT"/>
    <property type="match status" value="3"/>
</dbReference>
<dbReference type="STRING" id="945553.A0A0D2Q711"/>
<evidence type="ECO:0000313" key="6">
    <source>
        <dbReference type="Proteomes" id="UP000054270"/>
    </source>
</evidence>
<keyword evidence="4" id="KW-1133">Transmembrane helix</keyword>
<feature type="region of interest" description="Disordered" evidence="3">
    <location>
        <begin position="1362"/>
        <end position="1411"/>
    </location>
</feature>
<dbReference type="PANTHER" id="PTHR10648">
    <property type="entry name" value="SERINE/THREONINE-PROTEIN PHOSPHATASE PP2A 65 KDA REGULATORY SUBUNIT"/>
    <property type="match status" value="1"/>
</dbReference>
<feature type="transmembrane region" description="Helical" evidence="4">
    <location>
        <begin position="1140"/>
        <end position="1159"/>
    </location>
</feature>
<reference evidence="6" key="1">
    <citation type="submission" date="2014-04" db="EMBL/GenBank/DDBJ databases">
        <title>Evolutionary Origins and Diversification of the Mycorrhizal Mutualists.</title>
        <authorList>
            <consortium name="DOE Joint Genome Institute"/>
            <consortium name="Mycorrhizal Genomics Consortium"/>
            <person name="Kohler A."/>
            <person name="Kuo A."/>
            <person name="Nagy L.G."/>
            <person name="Floudas D."/>
            <person name="Copeland A."/>
            <person name="Barry K.W."/>
            <person name="Cichocki N."/>
            <person name="Veneault-Fourrey C."/>
            <person name="LaButti K."/>
            <person name="Lindquist E.A."/>
            <person name="Lipzen A."/>
            <person name="Lundell T."/>
            <person name="Morin E."/>
            <person name="Murat C."/>
            <person name="Riley R."/>
            <person name="Ohm R."/>
            <person name="Sun H."/>
            <person name="Tunlid A."/>
            <person name="Henrissat B."/>
            <person name="Grigoriev I.V."/>
            <person name="Hibbett D.S."/>
            <person name="Martin F."/>
        </authorList>
    </citation>
    <scope>NUCLEOTIDE SEQUENCE [LARGE SCALE GENOMIC DNA]</scope>
    <source>
        <strain evidence="6">FD-334 SS-4</strain>
    </source>
</reference>
<dbReference type="InterPro" id="IPR011989">
    <property type="entry name" value="ARM-like"/>
</dbReference>
<feature type="region of interest" description="Disordered" evidence="3">
    <location>
        <begin position="330"/>
        <end position="429"/>
    </location>
</feature>
<feature type="compositionally biased region" description="Polar residues" evidence="3">
    <location>
        <begin position="1389"/>
        <end position="1403"/>
    </location>
</feature>
<dbReference type="PANTHER" id="PTHR10648:SF1">
    <property type="entry name" value="SERINE_THREONINE-PROTEIN PHOSPHATASE 4 REGULATORY SUBUNIT 1"/>
    <property type="match status" value="1"/>
</dbReference>
<dbReference type="InterPro" id="IPR051023">
    <property type="entry name" value="PP2A_Regulatory_Subunit_A"/>
</dbReference>
<dbReference type="InterPro" id="IPR021133">
    <property type="entry name" value="HEAT_type_2"/>
</dbReference>
<feature type="region of interest" description="Disordered" evidence="3">
    <location>
        <begin position="1"/>
        <end position="84"/>
    </location>
</feature>
<evidence type="ECO:0000313" key="5">
    <source>
        <dbReference type="EMBL" id="KJA27555.1"/>
    </source>
</evidence>
<keyword evidence="4" id="KW-0472">Membrane</keyword>
<keyword evidence="1" id="KW-0677">Repeat</keyword>
<dbReference type="SUPFAM" id="SSF48371">
    <property type="entry name" value="ARM repeat"/>
    <property type="match status" value="1"/>
</dbReference>
<feature type="compositionally biased region" description="Pro residues" evidence="3">
    <location>
        <begin position="1513"/>
        <end position="1526"/>
    </location>
</feature>
<feature type="region of interest" description="Disordered" evidence="3">
    <location>
        <begin position="914"/>
        <end position="1024"/>
    </location>
</feature>
<dbReference type="OrthoDB" id="340346at2759"/>
<feature type="compositionally biased region" description="Polar residues" evidence="3">
    <location>
        <begin position="412"/>
        <end position="427"/>
    </location>
</feature>
<evidence type="ECO:0000256" key="4">
    <source>
        <dbReference type="SAM" id="Phobius"/>
    </source>
</evidence>
<feature type="transmembrane region" description="Helical" evidence="4">
    <location>
        <begin position="1210"/>
        <end position="1228"/>
    </location>
</feature>
<keyword evidence="4" id="KW-0812">Transmembrane</keyword>
<feature type="repeat" description="HEAT" evidence="2">
    <location>
        <begin position="514"/>
        <end position="551"/>
    </location>
</feature>
<organism evidence="5 6">
    <name type="scientific">Hypholoma sublateritium (strain FD-334 SS-4)</name>
    <dbReference type="NCBI Taxonomy" id="945553"/>
    <lineage>
        <taxon>Eukaryota</taxon>
        <taxon>Fungi</taxon>
        <taxon>Dikarya</taxon>
        <taxon>Basidiomycota</taxon>
        <taxon>Agaricomycotina</taxon>
        <taxon>Agaricomycetes</taxon>
        <taxon>Agaricomycetidae</taxon>
        <taxon>Agaricales</taxon>
        <taxon>Agaricineae</taxon>
        <taxon>Strophariaceae</taxon>
        <taxon>Hypholoma</taxon>
    </lineage>
</organism>
<sequence length="1615" mass="174993">MSTVRPPTHIALPPPPVWHEYAQDPPSPYAQFYTPPSSPAPSPSVFYTPPTSPFHDLDPPPPVAPPPPAPPAPAPAPVAAPTDDPFPDHVDLAIDLPLDDDGLSTLEKIYLYSRSRAAFHRVFIAHALPEYLLQVTPQEAVEYVQPLLSGLAMDSDELVKEALAAELVPVIWWFFTHCQIIPDDLGPEEAYASSSTTVTISVQAFTPILGTLLLSSNPLVGGAARVAVVDLLSRMRKADDRELGAIHRHHPPRSPGELHHPWELPRPQCDDDDDDEAPLVVGLFGPHERAMFTQEILQQVVIGMARLDVLSDAESAHPEEAEPQVGHVELDRSNPYFPPSPSASQQPQLYASHASRHPALPSSNESSPRFAHPSDGSQSYSPGTEFPPTAQSASARTTAALQALQQGATPTGARSTLPPSSAAQQTPEIDIDDDLEGISYEEEEDQAAVGRLSSMSLMAAVTANGALEEETQRAFVQEVQRVGQDPIYWVRREASFALGALAKVVPDDVVMDSLLPLFDTLRWDPAWHVRHSALFALPAILSRLSAAQRRTVALETITTLAKDPNATVRSGVLEALGEVIYTFHEDPEGPPQRLIDLFLGRREDQPPTATAESIYDDPKRHLICAFNFPAVALTLGGHRWAELRDVYLTIHADDSPGVRHTFAASLGELAKIIGAEHAQRDLVEIWRSTLKSDDEEVRSGGIKSLADFIGVVGTKTGLSLLKGLLTAWNTGTMRGWRERGLVMQNLVSWVALIGFDSASLGRAFLVKALEDNVAAVRETAISIVPDLYSFCSSTNTLSDLLHDLHQLATSSNYRRRMTFIACQQSLFEAVAKNGQPLISCDDDFLRSLADFASDAIEGVRIGVSRLTALVHGNLIRHSRTIPSVLHDFIHKLSQDSSHEVRSYVAKLSVENTAGDSDASLASSRQSRKRRTELATFSRPPPAPSYSSNDLGHDGQSPGVKHDMTRTFSGSSGEAVSSSDDDGSLSSPQAGGWSASSTPDSIRSVDDHTASAAPEGSAHFSDPPKTLLASVRGRLGWWSDTDSSYSLQAVKQRTLKRGQGYSGAVSIIVARPIAGLLELASFHLLRGPLISNRRRPVTTRSLTHHAHEPVMLNLLQSLRYFIFGGYFLVAVDVLAKSPPGVFVICSAIITSVAVWNLSIVQSIAEAATARQVDAYLIFVGAAGLLLIFPVLFCELSATHIFLVRLWFELSWVGAFWVMQLVGASVITALSNTQLCNIITGDPDFPSFTSSQESPCASSQVLQAFTWISSILLLGYFTFLSILTVVKYREDPTVLHCRTHRFPLVYERRSLKSVPTSPAQARFRTQSPPVIAAPRPQRIAQLREVVLSHPSSLSLDYEIEHFSGGPRLPTAHPTSPGPDDFAPQFGRATSLDVQSSDPHATSSDGHTFAIHIPPPATSLPPLLPVRSPSLSAPQAVYSSTPFYHSSVKTAIRESSPQIPPPAQLSPGPVRQLPPSPPSPPPLGDWPRMDATSRPRTKRKPLPHPLPASEPQAQAAPPPPQRQPLPRPVAPALARGPSHPPRALPRQPPAPPQPEQYSLDASALAAALQPLAEQNHSSWRSTKPSGPRRQSDSIDDGRPAPLDLANISAFRSSGPGYR</sequence>
<dbReference type="InterPro" id="IPR004155">
    <property type="entry name" value="PBS_lyase_HEAT"/>
</dbReference>
<feature type="compositionally biased region" description="Low complexity" evidence="3">
    <location>
        <begin position="389"/>
        <end position="409"/>
    </location>
</feature>
<proteinExistence type="predicted"/>
<feature type="compositionally biased region" description="Polar residues" evidence="3">
    <location>
        <begin position="1571"/>
        <end position="1581"/>
    </location>
</feature>
<evidence type="ECO:0000256" key="2">
    <source>
        <dbReference type="PROSITE-ProRule" id="PRU00103"/>
    </source>
</evidence>
<evidence type="ECO:0000256" key="3">
    <source>
        <dbReference type="SAM" id="MobiDB-lite"/>
    </source>
</evidence>
<dbReference type="OMA" id="LSATHIF"/>
<feature type="region of interest" description="Disordered" evidence="3">
    <location>
        <begin position="1448"/>
        <end position="1615"/>
    </location>
</feature>
<feature type="compositionally biased region" description="Pro residues" evidence="3">
    <location>
        <begin position="1469"/>
        <end position="1481"/>
    </location>
</feature>
<feature type="compositionally biased region" description="Pro residues" evidence="3">
    <location>
        <begin position="59"/>
        <end position="78"/>
    </location>
</feature>